<evidence type="ECO:0000313" key="3">
    <source>
        <dbReference type="EMBL" id="TKA50287.1"/>
    </source>
</evidence>
<proteinExistence type="predicted"/>
<feature type="domain" description="DUF7730" evidence="2">
    <location>
        <begin position="27"/>
        <end position="109"/>
    </location>
</feature>
<dbReference type="InterPro" id="IPR038883">
    <property type="entry name" value="AN11006-like"/>
</dbReference>
<evidence type="ECO:0000313" key="4">
    <source>
        <dbReference type="Proteomes" id="UP000309340"/>
    </source>
</evidence>
<dbReference type="PANTHER" id="PTHR42085">
    <property type="entry name" value="F-BOX DOMAIN-CONTAINING PROTEIN"/>
    <property type="match status" value="1"/>
</dbReference>
<reference evidence="3 4" key="1">
    <citation type="submission" date="2017-03" db="EMBL/GenBank/DDBJ databases">
        <title>Genomes of endolithic fungi from Antarctica.</title>
        <authorList>
            <person name="Coleine C."/>
            <person name="Masonjones S."/>
            <person name="Stajich J.E."/>
        </authorList>
    </citation>
    <scope>NUCLEOTIDE SEQUENCE [LARGE SCALE GENOMIC DNA]</scope>
    <source>
        <strain evidence="3 4">CCFEE 5184</strain>
    </source>
</reference>
<gene>
    <name evidence="3" type="ORF">B0A55_13611</name>
</gene>
<evidence type="ECO:0000256" key="1">
    <source>
        <dbReference type="SAM" id="MobiDB-lite"/>
    </source>
</evidence>
<dbReference type="PANTHER" id="PTHR42085:SF1">
    <property type="entry name" value="F-BOX DOMAIN-CONTAINING PROTEIN"/>
    <property type="match status" value="1"/>
</dbReference>
<dbReference type="EMBL" id="NAJQ01001981">
    <property type="protein sequence ID" value="TKA50287.1"/>
    <property type="molecule type" value="Genomic_DNA"/>
</dbReference>
<accession>A0A4U0VLR2</accession>
<dbReference type="InterPro" id="IPR056632">
    <property type="entry name" value="DUF7730"/>
</dbReference>
<organism evidence="3 4">
    <name type="scientific">Friedmanniomyces simplex</name>
    <dbReference type="NCBI Taxonomy" id="329884"/>
    <lineage>
        <taxon>Eukaryota</taxon>
        <taxon>Fungi</taxon>
        <taxon>Dikarya</taxon>
        <taxon>Ascomycota</taxon>
        <taxon>Pezizomycotina</taxon>
        <taxon>Dothideomycetes</taxon>
        <taxon>Dothideomycetidae</taxon>
        <taxon>Mycosphaerellales</taxon>
        <taxon>Teratosphaeriaceae</taxon>
        <taxon>Friedmanniomyces</taxon>
    </lineage>
</organism>
<feature type="region of interest" description="Disordered" evidence="1">
    <location>
        <begin position="1"/>
        <end position="30"/>
    </location>
</feature>
<dbReference type="AlphaFoldDB" id="A0A4U0VLR2"/>
<dbReference type="OrthoDB" id="5413827at2759"/>
<dbReference type="Proteomes" id="UP000309340">
    <property type="component" value="Unassembled WGS sequence"/>
</dbReference>
<dbReference type="Pfam" id="PF24864">
    <property type="entry name" value="DUF7730"/>
    <property type="match status" value="1"/>
</dbReference>
<sequence>MAFPSRDLSHPHDTEADNSSDAGGMMDESPFMSLPPELRNHIYTYVLSTGTICVHMNRNAKYLHTLTIHGDSVERPAGGECLALLRTCKQVSKEAAQLFYVCNKFEIAAFDPHSTVNEDGLLDPGLFVAEVQTRTIMTTLREFLKAIGTGNAKALTDVTFAIGQVDVYDLENRVATDVIMRMLDSLGLIYAGSPWWHLKASMALLINTGLRGHRTMTQHVVLDVADPRSGTASAIAALEEEARNNVDGRLYDRYELKIFIDFLRNRASPADSVERHFEIILRITEDKRHTST</sequence>
<evidence type="ECO:0000259" key="2">
    <source>
        <dbReference type="Pfam" id="PF24864"/>
    </source>
</evidence>
<keyword evidence="4" id="KW-1185">Reference proteome</keyword>
<name>A0A4U0VLR2_9PEZI</name>
<comment type="caution">
    <text evidence="3">The sequence shown here is derived from an EMBL/GenBank/DDBJ whole genome shotgun (WGS) entry which is preliminary data.</text>
</comment>
<protein>
    <recommendedName>
        <fullName evidence="2">DUF7730 domain-containing protein</fullName>
    </recommendedName>
</protein>